<dbReference type="Pfam" id="PF12804">
    <property type="entry name" value="NTP_transf_3"/>
    <property type="match status" value="1"/>
</dbReference>
<comment type="pathway">
    <text evidence="18">Nucleotide-sugar biosynthesis; UDP-N-acetyl-alpha-D-glucosamine biosynthesis; N-acetyl-alpha-D-glucosamine 1-phosphate from alpha-D-glucosamine 6-phosphate (route II): step 2/2.</text>
</comment>
<feature type="region of interest" description="N-acetyltransferase" evidence="18">
    <location>
        <begin position="254"/>
        <end position="455"/>
    </location>
</feature>
<comment type="function">
    <text evidence="17 18">Catalyzes the last two sequential reactions in the de novo biosynthetic pathway for UDP-N-acetylglucosamine (UDP-GlcNAc). The C-terminal domain catalyzes the transfer of acetyl group from acetyl coenzyme A to glucosamine-1-phosphate (GlcN-1-P) to produce N-acetylglucosamine-1-phosphate (GlcNAc-1-P), which is converted into UDP-GlcNAc by the transfer of uridine 5-monophosphate (from uridine 5-triphosphate), a reaction catalyzed by the N-terminal domain.</text>
</comment>
<evidence type="ECO:0000256" key="9">
    <source>
        <dbReference type="ARBA" id="ARBA00022842"/>
    </source>
</evidence>
<dbReference type="Proteomes" id="UP001280156">
    <property type="component" value="Unassembled WGS sequence"/>
</dbReference>
<feature type="binding site" evidence="18">
    <location>
        <position position="409"/>
    </location>
    <ligand>
        <name>acetyl-CoA</name>
        <dbReference type="ChEBI" id="CHEBI:57288"/>
    </ligand>
</feature>
<evidence type="ECO:0000256" key="6">
    <source>
        <dbReference type="ARBA" id="ARBA00022695"/>
    </source>
</evidence>
<name>A0ABU4YQ44_9HYPH</name>
<feature type="binding site" evidence="18">
    <location>
        <position position="25"/>
    </location>
    <ligand>
        <name>UDP-N-acetyl-alpha-D-glucosamine</name>
        <dbReference type="ChEBI" id="CHEBI:57705"/>
    </ligand>
</feature>
<feature type="binding site" evidence="18">
    <location>
        <position position="366"/>
    </location>
    <ligand>
        <name>acetyl-CoA</name>
        <dbReference type="ChEBI" id="CHEBI:57288"/>
    </ligand>
</feature>
<comment type="cofactor">
    <cofactor evidence="18">
        <name>Mg(2+)</name>
        <dbReference type="ChEBI" id="CHEBI:18420"/>
    </cofactor>
    <text evidence="18">Binds 1 Mg(2+) ion per subunit.</text>
</comment>
<feature type="region of interest" description="Pyrophosphorylase" evidence="18">
    <location>
        <begin position="1"/>
        <end position="232"/>
    </location>
</feature>
<dbReference type="InterPro" id="IPR050065">
    <property type="entry name" value="GlmU-like"/>
</dbReference>
<dbReference type="Pfam" id="PF00132">
    <property type="entry name" value="Hexapep"/>
    <property type="match status" value="1"/>
</dbReference>
<comment type="subunit">
    <text evidence="18">Homotrimer.</text>
</comment>
<organism evidence="20 21">
    <name type="scientific">Mesorhizobium humile</name>
    <dbReference type="NCBI Taxonomy" id="3072313"/>
    <lineage>
        <taxon>Bacteria</taxon>
        <taxon>Pseudomonadati</taxon>
        <taxon>Pseudomonadota</taxon>
        <taxon>Alphaproteobacteria</taxon>
        <taxon>Hyphomicrobiales</taxon>
        <taxon>Phyllobacteriaceae</taxon>
        <taxon>Mesorhizobium</taxon>
    </lineage>
</organism>
<feature type="binding site" evidence="18">
    <location>
        <position position="426"/>
    </location>
    <ligand>
        <name>acetyl-CoA</name>
        <dbReference type="ChEBI" id="CHEBI:57288"/>
    </ligand>
</feature>
<evidence type="ECO:0000259" key="19">
    <source>
        <dbReference type="Pfam" id="PF12804"/>
    </source>
</evidence>
<dbReference type="Gene3D" id="2.160.10.10">
    <property type="entry name" value="Hexapeptide repeat proteins"/>
    <property type="match status" value="1"/>
</dbReference>
<feature type="binding site" evidence="18">
    <location>
        <position position="337"/>
    </location>
    <ligand>
        <name>UDP-N-acetyl-alpha-D-glucosamine</name>
        <dbReference type="ChEBI" id="CHEBI:57705"/>
    </ligand>
</feature>
<evidence type="ECO:0000256" key="8">
    <source>
        <dbReference type="ARBA" id="ARBA00022737"/>
    </source>
</evidence>
<keyword evidence="4 18" id="KW-0963">Cytoplasm</keyword>
<feature type="binding site" evidence="18">
    <location>
        <position position="78"/>
    </location>
    <ligand>
        <name>UDP-N-acetyl-alpha-D-glucosamine</name>
        <dbReference type="ChEBI" id="CHEBI:57705"/>
    </ligand>
</feature>
<feature type="binding site" evidence="18">
    <location>
        <begin position="83"/>
        <end position="84"/>
    </location>
    <ligand>
        <name>UDP-N-acetyl-alpha-D-glucosamine</name>
        <dbReference type="ChEBI" id="CHEBI:57705"/>
    </ligand>
</feature>
<dbReference type="EMBL" id="JAVIIV010000025">
    <property type="protein sequence ID" value="MDX8489049.1"/>
    <property type="molecule type" value="Genomic_DNA"/>
</dbReference>
<evidence type="ECO:0000256" key="13">
    <source>
        <dbReference type="ARBA" id="ARBA00023315"/>
    </source>
</evidence>
<evidence type="ECO:0000256" key="1">
    <source>
        <dbReference type="ARBA" id="ARBA00004496"/>
    </source>
</evidence>
<comment type="caution">
    <text evidence="20">The sequence shown here is derived from an EMBL/GenBank/DDBJ whole genome shotgun (WGS) entry which is preliminary data.</text>
</comment>
<comment type="similarity">
    <text evidence="3 18">In the N-terminal section; belongs to the N-acetylglucosamine-1-phosphate uridyltransferase family.</text>
</comment>
<dbReference type="GO" id="GO:0003977">
    <property type="term" value="F:UDP-N-acetylglucosamine diphosphorylase activity"/>
    <property type="evidence" value="ECO:0007669"/>
    <property type="project" value="UniProtKB-EC"/>
</dbReference>
<feature type="binding site" evidence="18">
    <location>
        <position position="230"/>
    </location>
    <ligand>
        <name>Mg(2+)</name>
        <dbReference type="ChEBI" id="CHEBI:18420"/>
    </ligand>
</feature>
<dbReference type="Gene3D" id="3.90.550.10">
    <property type="entry name" value="Spore Coat Polysaccharide Biosynthesis Protein SpsA, Chain A"/>
    <property type="match status" value="1"/>
</dbReference>
<feature type="binding site" evidence="18">
    <location>
        <position position="144"/>
    </location>
    <ligand>
        <name>UDP-N-acetyl-alpha-D-glucosamine</name>
        <dbReference type="ChEBI" id="CHEBI:57705"/>
    </ligand>
</feature>
<evidence type="ECO:0000256" key="7">
    <source>
        <dbReference type="ARBA" id="ARBA00022723"/>
    </source>
</evidence>
<evidence type="ECO:0000256" key="4">
    <source>
        <dbReference type="ARBA" id="ARBA00022490"/>
    </source>
</evidence>
<comment type="catalytic activity">
    <reaction evidence="16 18">
        <text>N-acetyl-alpha-D-glucosamine 1-phosphate + UTP + H(+) = UDP-N-acetyl-alpha-D-glucosamine + diphosphate</text>
        <dbReference type="Rhea" id="RHEA:13509"/>
        <dbReference type="ChEBI" id="CHEBI:15378"/>
        <dbReference type="ChEBI" id="CHEBI:33019"/>
        <dbReference type="ChEBI" id="CHEBI:46398"/>
        <dbReference type="ChEBI" id="CHEBI:57705"/>
        <dbReference type="ChEBI" id="CHEBI:57776"/>
        <dbReference type="EC" id="2.7.7.23"/>
    </reaction>
</comment>
<dbReference type="CDD" id="cd03353">
    <property type="entry name" value="LbH_GlmU_C"/>
    <property type="match status" value="1"/>
</dbReference>
<accession>A0ABU4YQ44</accession>
<proteinExistence type="inferred from homology"/>
<sequence>MSQRSCLSVILAAGEGTRMKSAMPKVLHAIAGLPMVAHVVKAAEAAGATGLALVIGHGADEMRKAAQKFAPKAETFVQEKRLGTAHAVLAAREAISKGYDDILVMFGDTPLIDAQALAAARQKLAEGAAVVVIGFRTPNPTGYGRLIERRGKLFAIIEEKDCSEDEKKITFCNAGMMAIAGDQALQLLEKVGNDNAKGEFYLTDIVEIAGAQGLSVVATEASFENALGINNRAELAEAERVWQARRRREAMMAGVTLIAPETVYFSHDTEIGADTIVEPNVWFGPGVRIASAAKIHAFSHIEGATIASNCDVGPFARLRPGADLRNKAKVGNFCEVKQATIEEGAKVNHLTYIGDARVGAAANIGAGTITCNYDGYSKFFTDIGEGAFVGSNSSLVAPVTIGKGGYIASGSVITESVPDDALAFGRARQKTIPGKGKELRERFASAAAAKKKAAE</sequence>
<evidence type="ECO:0000256" key="17">
    <source>
        <dbReference type="ARBA" id="ARBA00049628"/>
    </source>
</evidence>
<dbReference type="NCBIfam" id="NF010933">
    <property type="entry name" value="PRK14353.1"/>
    <property type="match status" value="1"/>
</dbReference>
<dbReference type="SUPFAM" id="SSF51161">
    <property type="entry name" value="Trimeric LpxA-like enzymes"/>
    <property type="match status" value="1"/>
</dbReference>
<feature type="binding site" evidence="18">
    <location>
        <position position="173"/>
    </location>
    <ligand>
        <name>UDP-N-acetyl-alpha-D-glucosamine</name>
        <dbReference type="ChEBI" id="CHEBI:57705"/>
    </ligand>
</feature>
<evidence type="ECO:0000256" key="2">
    <source>
        <dbReference type="ARBA" id="ARBA00007707"/>
    </source>
</evidence>
<keyword evidence="21" id="KW-1185">Reference proteome</keyword>
<feature type="region of interest" description="Linker" evidence="18">
    <location>
        <begin position="233"/>
        <end position="253"/>
    </location>
</feature>
<evidence type="ECO:0000256" key="12">
    <source>
        <dbReference type="ARBA" id="ARBA00023268"/>
    </source>
</evidence>
<dbReference type="InterPro" id="IPR038009">
    <property type="entry name" value="GlmU_C_LbH"/>
</dbReference>
<feature type="binding site" evidence="18">
    <location>
        <position position="352"/>
    </location>
    <ligand>
        <name>UDP-N-acetyl-alpha-D-glucosamine</name>
        <dbReference type="ChEBI" id="CHEBI:57705"/>
    </ligand>
</feature>
<feature type="active site" description="Proton acceptor" evidence="18">
    <location>
        <position position="349"/>
    </location>
</feature>
<evidence type="ECO:0000313" key="21">
    <source>
        <dbReference type="Proteomes" id="UP001280156"/>
    </source>
</evidence>
<feature type="binding site" evidence="18">
    <location>
        <position position="230"/>
    </location>
    <ligand>
        <name>UDP-N-acetyl-alpha-D-glucosamine</name>
        <dbReference type="ChEBI" id="CHEBI:57705"/>
    </ligand>
</feature>
<evidence type="ECO:0000256" key="16">
    <source>
        <dbReference type="ARBA" id="ARBA00048493"/>
    </source>
</evidence>
<comment type="subcellular location">
    <subcellularLocation>
        <location evidence="1 18">Cytoplasm</location>
    </subcellularLocation>
</comment>
<protein>
    <recommendedName>
        <fullName evidence="18">Bifunctional protein GlmU</fullName>
    </recommendedName>
    <domain>
        <recommendedName>
            <fullName evidence="18">UDP-N-acetylglucosamine pyrophosphorylase</fullName>
            <ecNumber evidence="18">2.7.7.23</ecNumber>
        </recommendedName>
        <alternativeName>
            <fullName evidence="18">N-acetylglucosamine-1-phosphate uridyltransferase</fullName>
        </alternativeName>
    </domain>
    <domain>
        <recommendedName>
            <fullName evidence="18">Glucosamine-1-phosphate N-acetyltransferase</fullName>
            <ecNumber evidence="18">2.3.1.157</ecNumber>
        </recommendedName>
    </domain>
</protein>
<comment type="pathway">
    <text evidence="18">Nucleotide-sugar biosynthesis; UDP-N-acetyl-alpha-D-glucosamine biosynthesis; UDP-N-acetyl-alpha-D-glucosamine from N-acetyl-alpha-D-glucosamine 1-phosphate: step 1/1.</text>
</comment>
<dbReference type="EC" id="2.7.7.23" evidence="18"/>
<dbReference type="InterPro" id="IPR029044">
    <property type="entry name" value="Nucleotide-diphossugar_trans"/>
</dbReference>
<feature type="binding site" evidence="18">
    <location>
        <position position="319"/>
    </location>
    <ligand>
        <name>UDP-N-acetyl-alpha-D-glucosamine</name>
        <dbReference type="ChEBI" id="CHEBI:57705"/>
    </ligand>
</feature>
<evidence type="ECO:0000256" key="18">
    <source>
        <dbReference type="HAMAP-Rule" id="MF_01631"/>
    </source>
</evidence>
<evidence type="ECO:0000256" key="3">
    <source>
        <dbReference type="ARBA" id="ARBA00007947"/>
    </source>
</evidence>
<evidence type="ECO:0000256" key="5">
    <source>
        <dbReference type="ARBA" id="ARBA00022679"/>
    </source>
</evidence>
<dbReference type="PANTHER" id="PTHR43584:SF3">
    <property type="entry name" value="BIFUNCTIONAL PROTEIN GLMU"/>
    <property type="match status" value="1"/>
</dbReference>
<comment type="catalytic activity">
    <reaction evidence="15 18">
        <text>alpha-D-glucosamine 1-phosphate + acetyl-CoA = N-acetyl-alpha-D-glucosamine 1-phosphate + CoA + H(+)</text>
        <dbReference type="Rhea" id="RHEA:13725"/>
        <dbReference type="ChEBI" id="CHEBI:15378"/>
        <dbReference type="ChEBI" id="CHEBI:57287"/>
        <dbReference type="ChEBI" id="CHEBI:57288"/>
        <dbReference type="ChEBI" id="CHEBI:57776"/>
        <dbReference type="ChEBI" id="CHEBI:58516"/>
        <dbReference type="EC" id="2.3.1.157"/>
    </reaction>
</comment>
<dbReference type="InterPro" id="IPR025877">
    <property type="entry name" value="MobA-like_NTP_Trfase"/>
</dbReference>
<keyword evidence="9 18" id="KW-0460">Magnesium</keyword>
<comment type="similarity">
    <text evidence="2 18">In the C-terminal section; belongs to the transferase hexapeptide repeat family.</text>
</comment>
<feature type="binding site" evidence="18">
    <location>
        <position position="158"/>
    </location>
    <ligand>
        <name>UDP-N-acetyl-alpha-D-glucosamine</name>
        <dbReference type="ChEBI" id="CHEBI:57705"/>
    </ligand>
</feature>
<dbReference type="RefSeq" id="WP_320295548.1">
    <property type="nucleotide sequence ID" value="NZ_JAVIIU010000004.1"/>
</dbReference>
<evidence type="ECO:0000313" key="20">
    <source>
        <dbReference type="EMBL" id="MDX8489049.1"/>
    </source>
</evidence>
<keyword evidence="11 18" id="KW-0573">Peptidoglycan synthesis</keyword>
<keyword evidence="14 18" id="KW-0961">Cell wall biogenesis/degradation</keyword>
<feature type="binding site" evidence="18">
    <location>
        <begin position="372"/>
        <end position="373"/>
    </location>
    <ligand>
        <name>acetyl-CoA</name>
        <dbReference type="ChEBI" id="CHEBI:57288"/>
    </ligand>
</feature>
<keyword evidence="8 18" id="KW-0677">Repeat</keyword>
<reference evidence="20 21" key="1">
    <citation type="submission" date="2023-08" db="EMBL/GenBank/DDBJ databases">
        <title>Implementing the SeqCode for naming new Mesorhizobium species isolated from Vachellia karroo root nodules.</title>
        <authorList>
            <person name="Van Lill M."/>
        </authorList>
    </citation>
    <scope>NUCLEOTIDE SEQUENCE [LARGE SCALE GENOMIC DNA]</scope>
    <source>
        <strain evidence="20 21">VK2B</strain>
    </source>
</reference>
<dbReference type="PANTHER" id="PTHR43584">
    <property type="entry name" value="NUCLEOTIDYL TRANSFERASE"/>
    <property type="match status" value="1"/>
</dbReference>
<evidence type="ECO:0000256" key="15">
    <source>
        <dbReference type="ARBA" id="ARBA00048247"/>
    </source>
</evidence>
<dbReference type="SUPFAM" id="SSF53448">
    <property type="entry name" value="Nucleotide-diphospho-sugar transferases"/>
    <property type="match status" value="1"/>
</dbReference>
<dbReference type="CDD" id="cd02540">
    <property type="entry name" value="GT2_GlmU_N_bac"/>
    <property type="match status" value="1"/>
</dbReference>
<comment type="pathway">
    <text evidence="18">Bacterial outer membrane biogenesis; LPS lipid A biosynthesis.</text>
</comment>
<dbReference type="NCBIfam" id="TIGR01173">
    <property type="entry name" value="glmU"/>
    <property type="match status" value="1"/>
</dbReference>
<keyword evidence="7 18" id="KW-0479">Metal-binding</keyword>
<keyword evidence="6 18" id="KW-0548">Nucleotidyltransferase</keyword>
<gene>
    <name evidence="18 20" type="primary">glmU</name>
    <name evidence="20" type="ORF">RFM52_28155</name>
</gene>
<keyword evidence="12 18" id="KW-0511">Multifunctional enzyme</keyword>
<evidence type="ECO:0000256" key="11">
    <source>
        <dbReference type="ARBA" id="ARBA00022984"/>
    </source>
</evidence>
<feature type="binding site" evidence="18">
    <location>
        <begin position="11"/>
        <end position="14"/>
    </location>
    <ligand>
        <name>UDP-N-acetyl-alpha-D-glucosamine</name>
        <dbReference type="ChEBI" id="CHEBI:57705"/>
    </ligand>
</feature>
<comment type="caution">
    <text evidence="18">Lacks conserved residue(s) required for the propagation of feature annotation.</text>
</comment>
<keyword evidence="10 18" id="KW-0133">Cell shape</keyword>
<keyword evidence="5 18" id="KW-0808">Transferase</keyword>
<feature type="domain" description="MobA-like NTP transferase" evidence="19">
    <location>
        <begin position="9"/>
        <end position="143"/>
    </location>
</feature>
<feature type="binding site" evidence="18">
    <location>
        <position position="108"/>
    </location>
    <ligand>
        <name>Mg(2+)</name>
        <dbReference type="ChEBI" id="CHEBI:18420"/>
    </ligand>
</feature>
<dbReference type="EC" id="2.3.1.157" evidence="18"/>
<feature type="binding site" evidence="18">
    <location>
        <position position="391"/>
    </location>
    <ligand>
        <name>acetyl-CoA</name>
        <dbReference type="ChEBI" id="CHEBI:57288"/>
    </ligand>
</feature>
<dbReference type="InterPro" id="IPR001451">
    <property type="entry name" value="Hexapep"/>
</dbReference>
<dbReference type="InterPro" id="IPR011004">
    <property type="entry name" value="Trimer_LpxA-like_sf"/>
</dbReference>
<keyword evidence="13 18" id="KW-0012">Acyltransferase</keyword>
<feature type="binding site" evidence="18">
    <location>
        <position position="363"/>
    </location>
    <ligand>
        <name>UDP-N-acetyl-alpha-D-glucosamine</name>
        <dbReference type="ChEBI" id="CHEBI:57705"/>
    </ligand>
</feature>
<evidence type="ECO:0000256" key="14">
    <source>
        <dbReference type="ARBA" id="ARBA00023316"/>
    </source>
</evidence>
<dbReference type="HAMAP" id="MF_01631">
    <property type="entry name" value="GlmU"/>
    <property type="match status" value="1"/>
</dbReference>
<dbReference type="InterPro" id="IPR005882">
    <property type="entry name" value="Bifunctional_GlmU"/>
</dbReference>
<evidence type="ECO:0000256" key="10">
    <source>
        <dbReference type="ARBA" id="ARBA00022960"/>
    </source>
</evidence>